<name>A0A6A6Q8Q8_9PEZI</name>
<dbReference type="Proteomes" id="UP000799750">
    <property type="component" value="Unassembled WGS sequence"/>
</dbReference>
<organism evidence="1 2">
    <name type="scientific">Lophium mytilinum</name>
    <dbReference type="NCBI Taxonomy" id="390894"/>
    <lineage>
        <taxon>Eukaryota</taxon>
        <taxon>Fungi</taxon>
        <taxon>Dikarya</taxon>
        <taxon>Ascomycota</taxon>
        <taxon>Pezizomycotina</taxon>
        <taxon>Dothideomycetes</taxon>
        <taxon>Pleosporomycetidae</taxon>
        <taxon>Mytilinidiales</taxon>
        <taxon>Mytilinidiaceae</taxon>
        <taxon>Lophium</taxon>
    </lineage>
</organism>
<reference evidence="1" key="1">
    <citation type="journal article" date="2020" name="Stud. Mycol.">
        <title>101 Dothideomycetes genomes: a test case for predicting lifestyles and emergence of pathogens.</title>
        <authorList>
            <person name="Haridas S."/>
            <person name="Albert R."/>
            <person name="Binder M."/>
            <person name="Bloem J."/>
            <person name="Labutti K."/>
            <person name="Salamov A."/>
            <person name="Andreopoulos B."/>
            <person name="Baker S."/>
            <person name="Barry K."/>
            <person name="Bills G."/>
            <person name="Bluhm B."/>
            <person name="Cannon C."/>
            <person name="Castanera R."/>
            <person name="Culley D."/>
            <person name="Daum C."/>
            <person name="Ezra D."/>
            <person name="Gonzalez J."/>
            <person name="Henrissat B."/>
            <person name="Kuo A."/>
            <person name="Liang C."/>
            <person name="Lipzen A."/>
            <person name="Lutzoni F."/>
            <person name="Magnuson J."/>
            <person name="Mondo S."/>
            <person name="Nolan M."/>
            <person name="Ohm R."/>
            <person name="Pangilinan J."/>
            <person name="Park H.-J."/>
            <person name="Ramirez L."/>
            <person name="Alfaro M."/>
            <person name="Sun H."/>
            <person name="Tritt A."/>
            <person name="Yoshinaga Y."/>
            <person name="Zwiers L.-H."/>
            <person name="Turgeon B."/>
            <person name="Goodwin S."/>
            <person name="Spatafora J."/>
            <person name="Crous P."/>
            <person name="Grigoriev I."/>
        </authorList>
    </citation>
    <scope>NUCLEOTIDE SEQUENCE</scope>
    <source>
        <strain evidence="1">CBS 269.34</strain>
    </source>
</reference>
<accession>A0A6A6Q8Q8</accession>
<dbReference type="EMBL" id="MU004201">
    <property type="protein sequence ID" value="KAF2488760.1"/>
    <property type="molecule type" value="Genomic_DNA"/>
</dbReference>
<keyword evidence="2" id="KW-1185">Reference proteome</keyword>
<sequence>MATCRVIIGGLAAAGVGKAVVAAHMSQGISIQPGGWLTTRTRACKRREKRVERLKSSSLKTPVGNARKAFRLEAPCSDTLGTTVNGPIVFAGRSSRVKTTCSSTWSLSAEEGVVFARPSSYLGTTCPNT</sequence>
<evidence type="ECO:0000313" key="1">
    <source>
        <dbReference type="EMBL" id="KAF2488760.1"/>
    </source>
</evidence>
<protein>
    <submittedName>
        <fullName evidence="1">Uncharacterized protein</fullName>
    </submittedName>
</protein>
<evidence type="ECO:0000313" key="2">
    <source>
        <dbReference type="Proteomes" id="UP000799750"/>
    </source>
</evidence>
<dbReference type="AlphaFoldDB" id="A0A6A6Q8Q8"/>
<gene>
    <name evidence="1" type="ORF">BU16DRAFT_545204</name>
</gene>
<proteinExistence type="predicted"/>